<dbReference type="Proteomes" id="UP000500938">
    <property type="component" value="Chromosome"/>
</dbReference>
<dbReference type="SUPFAM" id="SSF56954">
    <property type="entry name" value="Outer membrane efflux proteins (OEP)"/>
    <property type="match status" value="1"/>
</dbReference>
<evidence type="ECO:0000313" key="2">
    <source>
        <dbReference type="EMBL" id="QJR34207.1"/>
    </source>
</evidence>
<evidence type="ECO:0000256" key="1">
    <source>
        <dbReference type="ARBA" id="ARBA00007613"/>
    </source>
</evidence>
<dbReference type="AlphaFoldDB" id="A0A6M4IL04"/>
<protein>
    <submittedName>
        <fullName evidence="2">TolC family protein</fullName>
    </submittedName>
</protein>
<keyword evidence="3" id="KW-1185">Reference proteome</keyword>
<dbReference type="KEGG" id="ggr:HKW67_01095"/>
<dbReference type="InterPro" id="IPR003423">
    <property type="entry name" value="OMP_efflux"/>
</dbReference>
<reference evidence="2 3" key="1">
    <citation type="submission" date="2020-05" db="EMBL/GenBank/DDBJ databases">
        <title>Complete genome sequence of Gemmatimonas greenlandica TET16.</title>
        <authorList>
            <person name="Zeng Y."/>
        </authorList>
    </citation>
    <scope>NUCLEOTIDE SEQUENCE [LARGE SCALE GENOMIC DNA]</scope>
    <source>
        <strain evidence="2 3">TET16</strain>
    </source>
</reference>
<dbReference type="EMBL" id="CP053085">
    <property type="protein sequence ID" value="QJR34207.1"/>
    <property type="molecule type" value="Genomic_DNA"/>
</dbReference>
<dbReference type="GO" id="GO:0015562">
    <property type="term" value="F:efflux transmembrane transporter activity"/>
    <property type="evidence" value="ECO:0007669"/>
    <property type="project" value="InterPro"/>
</dbReference>
<dbReference type="Gene3D" id="1.20.1600.10">
    <property type="entry name" value="Outer membrane efflux proteins (OEP)"/>
    <property type="match status" value="1"/>
</dbReference>
<comment type="similarity">
    <text evidence="1">Belongs to the outer membrane factor (OMF) (TC 1.B.17) family.</text>
</comment>
<dbReference type="Pfam" id="PF02321">
    <property type="entry name" value="OEP"/>
    <property type="match status" value="2"/>
</dbReference>
<name>A0A6M4IL04_9BACT</name>
<proteinExistence type="inferred from homology"/>
<dbReference type="RefSeq" id="WP_171223633.1">
    <property type="nucleotide sequence ID" value="NZ_CP053085.1"/>
</dbReference>
<gene>
    <name evidence="2" type="ORF">HKW67_01095</name>
</gene>
<dbReference type="PANTHER" id="PTHR30203">
    <property type="entry name" value="OUTER MEMBRANE CATION EFFLUX PROTEIN"/>
    <property type="match status" value="1"/>
</dbReference>
<evidence type="ECO:0000313" key="3">
    <source>
        <dbReference type="Proteomes" id="UP000500938"/>
    </source>
</evidence>
<organism evidence="2 3">
    <name type="scientific">Gemmatimonas groenlandica</name>
    <dbReference type="NCBI Taxonomy" id="2732249"/>
    <lineage>
        <taxon>Bacteria</taxon>
        <taxon>Pseudomonadati</taxon>
        <taxon>Gemmatimonadota</taxon>
        <taxon>Gemmatimonadia</taxon>
        <taxon>Gemmatimonadales</taxon>
        <taxon>Gemmatimonadaceae</taxon>
        <taxon>Gemmatimonas</taxon>
    </lineage>
</organism>
<accession>A0A6M4IL04</accession>
<sequence>MPRAALGGLAFWGLGMASPAPVRAQAAPLDLAAALQVARTSGPLRKLADAREVAGTGRVGETGQYPNPSIEWRRENLGSSLQPDIFATAYIPLDLTGRRLALRQATGAGRQRVQADAVAERREAEIEVARAWLHAAATDGALAVATRQLEALAEIAGIDATRLREGLVSEAVGLRTQLEADRARVALVTATGDAARARAQLARAIGIRPDALPALAALAAPVMPAAPDSNIVQSVALRARPEVRARESALREAQRRYTAERRGLIGDMQLQGGTKQTSGFMTGQIGLAMPFPLFNRNDAARQRSRGEYAEAQTLRDDMLNQIAGSVDAAWRAYVASRGAAQAASTFDARGREIARIARVAYREGHFTLTELLDAERAATDAMNTQLRWAADAWLSRLEFERALGARLDESSPLDLPLLSTLLTIGS</sequence>
<dbReference type="InterPro" id="IPR010131">
    <property type="entry name" value="MdtP/NodT-like"/>
</dbReference>